<proteinExistence type="predicted"/>
<evidence type="ECO:0000313" key="2">
    <source>
        <dbReference type="Proteomes" id="UP000245783"/>
    </source>
</evidence>
<dbReference type="GeneID" id="37038306"/>
<reference evidence="1 2" key="1">
    <citation type="journal article" date="2018" name="Mol. Biol. Evol.">
        <title>Broad Genomic Sampling Reveals a Smut Pathogenic Ancestry of the Fungal Clade Ustilaginomycotina.</title>
        <authorList>
            <person name="Kijpornyongpan T."/>
            <person name="Mondo S.J."/>
            <person name="Barry K."/>
            <person name="Sandor L."/>
            <person name="Lee J."/>
            <person name="Lipzen A."/>
            <person name="Pangilinan J."/>
            <person name="LaButti K."/>
            <person name="Hainaut M."/>
            <person name="Henrissat B."/>
            <person name="Grigoriev I.V."/>
            <person name="Spatafora J.W."/>
            <person name="Aime M.C."/>
        </authorList>
    </citation>
    <scope>NUCLEOTIDE SEQUENCE [LARGE SCALE GENOMIC DNA]</scope>
    <source>
        <strain evidence="1 2">MCA 4658</strain>
    </source>
</reference>
<name>A0A316VU42_9BASI</name>
<dbReference type="Proteomes" id="UP000245783">
    <property type="component" value="Unassembled WGS sequence"/>
</dbReference>
<dbReference type="AlphaFoldDB" id="A0A316VU42"/>
<dbReference type="InParanoid" id="A0A316VU42"/>
<dbReference type="EMBL" id="KZ819437">
    <property type="protein sequence ID" value="PWN39943.1"/>
    <property type="molecule type" value="Genomic_DNA"/>
</dbReference>
<sequence>MPDESNSEQEDAPSLVKLARKKSTCAQEEMLPRCASDKMRSPSVSEEMLPACVLLTTLAPSDTKEDRTSTPVKLAGSPTFKKVVPVLRTARASPAKDLPQELGVLGGILDKAAHSCSTADARVPAPVKVAGSTTNLMVASPVACQAPLANTCGSNWLALPGLGLQAATTVGLPICLTPARK</sequence>
<accession>A0A316VU42</accession>
<organism evidence="1 2">
    <name type="scientific">Ceraceosorus guamensis</name>
    <dbReference type="NCBI Taxonomy" id="1522189"/>
    <lineage>
        <taxon>Eukaryota</taxon>
        <taxon>Fungi</taxon>
        <taxon>Dikarya</taxon>
        <taxon>Basidiomycota</taxon>
        <taxon>Ustilaginomycotina</taxon>
        <taxon>Exobasidiomycetes</taxon>
        <taxon>Ceraceosorales</taxon>
        <taxon>Ceraceosoraceae</taxon>
        <taxon>Ceraceosorus</taxon>
    </lineage>
</organism>
<gene>
    <name evidence="1" type="ORF">IE81DRAFT_349722</name>
</gene>
<dbReference type="RefSeq" id="XP_025367103.1">
    <property type="nucleotide sequence ID" value="XM_025516436.1"/>
</dbReference>
<evidence type="ECO:0000313" key="1">
    <source>
        <dbReference type="EMBL" id="PWN39943.1"/>
    </source>
</evidence>
<keyword evidence="2" id="KW-1185">Reference proteome</keyword>
<protein>
    <submittedName>
        <fullName evidence="1">Uncharacterized protein</fullName>
    </submittedName>
</protein>